<keyword evidence="1" id="KW-0812">Transmembrane</keyword>
<keyword evidence="3" id="KW-1185">Reference proteome</keyword>
<evidence type="ECO:0000313" key="3">
    <source>
        <dbReference type="Proteomes" id="UP000789375"/>
    </source>
</evidence>
<keyword evidence="1" id="KW-1133">Transmembrane helix</keyword>
<keyword evidence="1" id="KW-0472">Membrane</keyword>
<comment type="caution">
    <text evidence="2">The sequence shown here is derived from an EMBL/GenBank/DDBJ whole genome shotgun (WGS) entry which is preliminary data.</text>
</comment>
<protein>
    <submittedName>
        <fullName evidence="2">6447_t:CDS:1</fullName>
    </submittedName>
</protein>
<name>A0A9N8VA87_FUNMO</name>
<feature type="transmembrane region" description="Helical" evidence="1">
    <location>
        <begin position="79"/>
        <end position="97"/>
    </location>
</feature>
<reference evidence="2" key="1">
    <citation type="submission" date="2021-06" db="EMBL/GenBank/DDBJ databases">
        <authorList>
            <person name="Kallberg Y."/>
            <person name="Tangrot J."/>
            <person name="Rosling A."/>
        </authorList>
    </citation>
    <scope>NUCLEOTIDE SEQUENCE</scope>
    <source>
        <strain evidence="2">87-6 pot B 2015</strain>
    </source>
</reference>
<accession>A0A9N8VA87</accession>
<feature type="transmembrane region" description="Helical" evidence="1">
    <location>
        <begin position="12"/>
        <end position="36"/>
    </location>
</feature>
<dbReference type="Proteomes" id="UP000789375">
    <property type="component" value="Unassembled WGS sequence"/>
</dbReference>
<sequence length="197" mass="22423">MWCDNCLLIFPLRAGAIALSLLMALYQIGGGIFLFLYGDFYFTIYPEASLYGGYAMAQGALAGMALIGFSSRSYVISRFLLFIYPLIILLGAVRAGVMTWELNHFKDRIEWECNNGGVKWADAHNNDPDFKPPPALKDNPRLPNGFCRVGVESVGTTFAFAFVIDFILMCYFCFLIWRFNVKLHHYPYQKGEYVYPQ</sequence>
<dbReference type="AlphaFoldDB" id="A0A9N8VA87"/>
<evidence type="ECO:0000256" key="1">
    <source>
        <dbReference type="SAM" id="Phobius"/>
    </source>
</evidence>
<feature type="transmembrane region" description="Helical" evidence="1">
    <location>
        <begin position="158"/>
        <end position="177"/>
    </location>
</feature>
<dbReference type="EMBL" id="CAJVPP010000154">
    <property type="protein sequence ID" value="CAG8448543.1"/>
    <property type="molecule type" value="Genomic_DNA"/>
</dbReference>
<evidence type="ECO:0000313" key="2">
    <source>
        <dbReference type="EMBL" id="CAG8448543.1"/>
    </source>
</evidence>
<feature type="transmembrane region" description="Helical" evidence="1">
    <location>
        <begin position="48"/>
        <end position="67"/>
    </location>
</feature>
<organism evidence="2 3">
    <name type="scientific">Funneliformis mosseae</name>
    <name type="common">Endomycorrhizal fungus</name>
    <name type="synonym">Glomus mosseae</name>
    <dbReference type="NCBI Taxonomy" id="27381"/>
    <lineage>
        <taxon>Eukaryota</taxon>
        <taxon>Fungi</taxon>
        <taxon>Fungi incertae sedis</taxon>
        <taxon>Mucoromycota</taxon>
        <taxon>Glomeromycotina</taxon>
        <taxon>Glomeromycetes</taxon>
        <taxon>Glomerales</taxon>
        <taxon>Glomeraceae</taxon>
        <taxon>Funneliformis</taxon>
    </lineage>
</organism>
<gene>
    <name evidence="2" type="ORF">FMOSSE_LOCUS1349</name>
</gene>
<proteinExistence type="predicted"/>